<evidence type="ECO:0008006" key="3">
    <source>
        <dbReference type="Google" id="ProtNLM"/>
    </source>
</evidence>
<feature type="non-terminal residue" evidence="1">
    <location>
        <position position="84"/>
    </location>
</feature>
<protein>
    <recommendedName>
        <fullName evidence="3">Endonuclease/exonuclease/phosphatase domain-containing protein</fullName>
    </recommendedName>
</protein>
<dbReference type="STRING" id="27342.A0A0H2R4P7"/>
<proteinExistence type="predicted"/>
<name>A0A0H2R4P7_9AGAM</name>
<accession>A0A0H2R4P7</accession>
<evidence type="ECO:0000313" key="1">
    <source>
        <dbReference type="EMBL" id="KLO04408.1"/>
    </source>
</evidence>
<keyword evidence="2" id="KW-1185">Reference proteome</keyword>
<sequence>YDIIAIQEPYKNQYHLTQASSKWRVVYPSTHLRSDVQAAATRSVILINSDISTNSWTALSVDSPDVSAVELRTENKKIRIFNIY</sequence>
<feature type="non-terminal residue" evidence="1">
    <location>
        <position position="1"/>
    </location>
</feature>
<dbReference type="AlphaFoldDB" id="A0A0H2R4P7"/>
<dbReference type="SUPFAM" id="SSF56219">
    <property type="entry name" value="DNase I-like"/>
    <property type="match status" value="1"/>
</dbReference>
<dbReference type="Proteomes" id="UP000053477">
    <property type="component" value="Unassembled WGS sequence"/>
</dbReference>
<dbReference type="OrthoDB" id="2840473at2759"/>
<dbReference type="InterPro" id="IPR036691">
    <property type="entry name" value="Endo/exonu/phosph_ase_sf"/>
</dbReference>
<organism evidence="1 2">
    <name type="scientific">Schizopora paradoxa</name>
    <dbReference type="NCBI Taxonomy" id="27342"/>
    <lineage>
        <taxon>Eukaryota</taxon>
        <taxon>Fungi</taxon>
        <taxon>Dikarya</taxon>
        <taxon>Basidiomycota</taxon>
        <taxon>Agaricomycotina</taxon>
        <taxon>Agaricomycetes</taxon>
        <taxon>Hymenochaetales</taxon>
        <taxon>Schizoporaceae</taxon>
        <taxon>Schizopora</taxon>
    </lineage>
</organism>
<evidence type="ECO:0000313" key="2">
    <source>
        <dbReference type="Proteomes" id="UP000053477"/>
    </source>
</evidence>
<dbReference type="Gene3D" id="3.60.10.10">
    <property type="entry name" value="Endonuclease/exonuclease/phosphatase"/>
    <property type="match status" value="1"/>
</dbReference>
<dbReference type="InParanoid" id="A0A0H2R4P7"/>
<dbReference type="EMBL" id="KQ086554">
    <property type="protein sequence ID" value="KLO04408.1"/>
    <property type="molecule type" value="Genomic_DNA"/>
</dbReference>
<reference evidence="1 2" key="1">
    <citation type="submission" date="2015-04" db="EMBL/GenBank/DDBJ databases">
        <title>Complete genome sequence of Schizopora paradoxa KUC8140, a cosmopolitan wood degrader in East Asia.</title>
        <authorList>
            <consortium name="DOE Joint Genome Institute"/>
            <person name="Min B."/>
            <person name="Park H."/>
            <person name="Jang Y."/>
            <person name="Kim J.-J."/>
            <person name="Kim K.H."/>
            <person name="Pangilinan J."/>
            <person name="Lipzen A."/>
            <person name="Riley R."/>
            <person name="Grigoriev I.V."/>
            <person name="Spatafora J.W."/>
            <person name="Choi I.-G."/>
        </authorList>
    </citation>
    <scope>NUCLEOTIDE SEQUENCE [LARGE SCALE GENOMIC DNA]</scope>
    <source>
        <strain evidence="1 2">KUC8140</strain>
    </source>
</reference>
<gene>
    <name evidence="1" type="ORF">SCHPADRAFT_794124</name>
</gene>